<dbReference type="EMBL" id="JACDQQ010000029">
    <property type="protein sequence ID" value="MBA0083409.1"/>
    <property type="molecule type" value="Genomic_DNA"/>
</dbReference>
<protein>
    <recommendedName>
        <fullName evidence="3">Doubled CXXCH motif domain-containing protein</fullName>
    </recommendedName>
</protein>
<sequence>MNRLIAATVFAALPLAAASLKEAVVGSQHDLSVTGGGPVRSASTSACMFCHAPHNVVPNIPPLWDHALSTQTYVAYTSSTYTSGSQSPGTDTSRLCLSCHDGTVAIGTLTPWGQVPTLVL</sequence>
<dbReference type="Proteomes" id="UP000567293">
    <property type="component" value="Unassembled WGS sequence"/>
</dbReference>
<keyword evidence="2" id="KW-1185">Reference proteome</keyword>
<feature type="non-terminal residue" evidence="1">
    <location>
        <position position="120"/>
    </location>
</feature>
<name>A0A7V8NL71_9BACT</name>
<organism evidence="1 2">
    <name type="scientific">Candidatus Acidiferrum panamense</name>
    <dbReference type="NCBI Taxonomy" id="2741543"/>
    <lineage>
        <taxon>Bacteria</taxon>
        <taxon>Pseudomonadati</taxon>
        <taxon>Acidobacteriota</taxon>
        <taxon>Terriglobia</taxon>
        <taxon>Candidatus Acidiferrales</taxon>
        <taxon>Candidatus Acidiferrum</taxon>
    </lineage>
</organism>
<gene>
    <name evidence="1" type="ORF">HRJ53_00275</name>
</gene>
<comment type="caution">
    <text evidence="1">The sequence shown here is derived from an EMBL/GenBank/DDBJ whole genome shotgun (WGS) entry which is preliminary data.</text>
</comment>
<evidence type="ECO:0000313" key="1">
    <source>
        <dbReference type="EMBL" id="MBA0083409.1"/>
    </source>
</evidence>
<evidence type="ECO:0000313" key="2">
    <source>
        <dbReference type="Proteomes" id="UP000567293"/>
    </source>
</evidence>
<reference evidence="1" key="1">
    <citation type="submission" date="2020-06" db="EMBL/GenBank/DDBJ databases">
        <title>Legume-microbial interactions unlock mineral nutrients during tropical forest succession.</title>
        <authorList>
            <person name="Epihov D.Z."/>
        </authorList>
    </citation>
    <scope>NUCLEOTIDE SEQUENCE [LARGE SCALE GENOMIC DNA]</scope>
    <source>
        <strain evidence="1">Pan2503</strain>
    </source>
</reference>
<dbReference type="SUPFAM" id="SSF48695">
    <property type="entry name" value="Multiheme cytochromes"/>
    <property type="match status" value="1"/>
</dbReference>
<accession>A0A7V8NL71</accession>
<dbReference type="InterPro" id="IPR036280">
    <property type="entry name" value="Multihaem_cyt_sf"/>
</dbReference>
<proteinExistence type="predicted"/>
<evidence type="ECO:0008006" key="3">
    <source>
        <dbReference type="Google" id="ProtNLM"/>
    </source>
</evidence>
<dbReference type="AlphaFoldDB" id="A0A7V8NL71"/>